<reference evidence="3" key="1">
    <citation type="submission" date="2007-10" db="EMBL/GenBank/DDBJ databases">
        <title>Complete genome of Alkaliphilus oremlandii OhILAs.</title>
        <authorList>
            <person name="Copeland A."/>
            <person name="Lucas S."/>
            <person name="Lapidus A."/>
            <person name="Barry K."/>
            <person name="Detter J.C."/>
            <person name="Glavina del Rio T."/>
            <person name="Hammon N."/>
            <person name="Israni S."/>
            <person name="Dalin E."/>
            <person name="Tice H."/>
            <person name="Pitluck S."/>
            <person name="Chain P."/>
            <person name="Malfatti S."/>
            <person name="Shin M."/>
            <person name="Vergez L."/>
            <person name="Schmutz J."/>
            <person name="Larimer F."/>
            <person name="Land M."/>
            <person name="Hauser L."/>
            <person name="Kyrpides N."/>
            <person name="Mikhailova N."/>
            <person name="Stolz J.F."/>
            <person name="Dawson A."/>
            <person name="Fisher E."/>
            <person name="Crable B."/>
            <person name="Perera E."/>
            <person name="Lisak J."/>
            <person name="Ranganathan M."/>
            <person name="Basu P."/>
            <person name="Richardson P."/>
        </authorList>
    </citation>
    <scope>NUCLEOTIDE SEQUENCE [LARGE SCALE GENOMIC DNA]</scope>
    <source>
        <strain evidence="3">OhILAs</strain>
    </source>
</reference>
<sequence length="228" mass="26657">MKKKIMLISIAFIFAVVIGAIVIYNNIFPLAEPIKLPTASEVYAIEIKKENISEQYTSDKEIAEILGCLSKAKATRIITAHERPVVREYYTVNFYSKEEWQYTSFVYKENFKWYIEQPYYGVYEIEKELADFLPYIENLVEDTKANLFDLIPMVRIQGKLYLDTGKESDLNPRCGVMDGKITSTVEPFEKPTQENQSNFGSGFEYQFVSDNSIDIYMNEKWIRFENRD</sequence>
<dbReference type="HOGENOM" id="CLU_1212739_0_0_9"/>
<keyword evidence="3" id="KW-1185">Reference proteome</keyword>
<proteinExistence type="predicted"/>
<dbReference type="RefSeq" id="WP_012160135.1">
    <property type="nucleotide sequence ID" value="NC_009922.1"/>
</dbReference>
<dbReference type="Pfam" id="PF17225">
    <property type="entry name" value="DUF5301"/>
    <property type="match status" value="1"/>
</dbReference>
<dbReference type="STRING" id="350688.Clos_2295"/>
<dbReference type="Proteomes" id="UP000000269">
    <property type="component" value="Chromosome"/>
</dbReference>
<dbReference type="EMBL" id="CP000853">
    <property type="protein sequence ID" value="ABW19828.1"/>
    <property type="molecule type" value="Genomic_DNA"/>
</dbReference>
<feature type="domain" description="DUF5301" evidence="1">
    <location>
        <begin position="31"/>
        <end position="124"/>
    </location>
</feature>
<organism evidence="2 3">
    <name type="scientific">Alkaliphilus oremlandii (strain OhILAs)</name>
    <name type="common">Clostridium oremlandii (strain OhILAs)</name>
    <dbReference type="NCBI Taxonomy" id="350688"/>
    <lineage>
        <taxon>Bacteria</taxon>
        <taxon>Bacillati</taxon>
        <taxon>Bacillota</taxon>
        <taxon>Clostridia</taxon>
        <taxon>Peptostreptococcales</taxon>
        <taxon>Natronincolaceae</taxon>
        <taxon>Alkaliphilus</taxon>
    </lineage>
</organism>
<dbReference type="AlphaFoldDB" id="A8MJ46"/>
<dbReference type="InterPro" id="IPR033782">
    <property type="entry name" value="DUF5301"/>
</dbReference>
<evidence type="ECO:0000313" key="3">
    <source>
        <dbReference type="Proteomes" id="UP000000269"/>
    </source>
</evidence>
<gene>
    <name evidence="2" type="ordered locus">Clos_2295</name>
</gene>
<dbReference type="Gene3D" id="2.60.40.4250">
    <property type="match status" value="1"/>
</dbReference>
<evidence type="ECO:0000313" key="2">
    <source>
        <dbReference type="EMBL" id="ABW19828.1"/>
    </source>
</evidence>
<dbReference type="eggNOG" id="ENOG50316Y8">
    <property type="taxonomic scope" value="Bacteria"/>
</dbReference>
<name>A8MJ46_ALKOO</name>
<evidence type="ECO:0000259" key="1">
    <source>
        <dbReference type="Pfam" id="PF17225"/>
    </source>
</evidence>
<accession>A8MJ46</accession>
<protein>
    <recommendedName>
        <fullName evidence="1">DUF5301 domain-containing protein</fullName>
    </recommendedName>
</protein>
<dbReference type="KEGG" id="aoe:Clos_2295"/>